<dbReference type="KEGG" id="tpro:Ga0080559_TMP3300"/>
<feature type="compositionally biased region" description="Low complexity" evidence="1">
    <location>
        <begin position="211"/>
        <end position="221"/>
    </location>
</feature>
<sequence precursor="true">MRSEMLGLSLGVASCFAAYAVDAQAAADPSFGRLDFPSTVAPLNAQSPAGVPDWWQAAPGPDAVDTLDPAVPGAEEVLEDTPNSFAWSRYQVGTVGGWSYRLFPDGSAFILPDDPRAVADYILKCTTGVSCDILTAETVVETIPATGAPKPELPDGIDGLGLARYLARWVLAGTGTPPQAAAPPPEQDTTGPEPVETTEAPSASPVPPTVPASTTTSAAPSGNATCVQPDPFYPDACRAAATPPAAAAPASAPARQPVQPSAPEDERMTLAERFRLSCSVSSGATLQYADDEDQHTRYGKLKVSLGCYARLSEKLSMQASVISYPIKGQQAPWDPDFTYSFTYKVTDRISLNYSNYSARFSGGDSNFVSSILKGSLRGYYKLPDLPIGETRKAACSVGIGLPDPREHSLTLGCSMGVTDKLRVGLTGYAYPKGVQEPWNPDYTYTASYQVNDRIQVSYANYSNNRLPWNRADTPGPGPLGGSVTVSYKLKF</sequence>
<dbReference type="RefSeq" id="WP_076624031.1">
    <property type="nucleotide sequence ID" value="NZ_BMEW01000001.1"/>
</dbReference>
<evidence type="ECO:0000256" key="2">
    <source>
        <dbReference type="SAM" id="SignalP"/>
    </source>
</evidence>
<accession>A0A1U7D7P8</accession>
<gene>
    <name evidence="3" type="ORF">Ga0080559_TMP3300</name>
</gene>
<protein>
    <recommendedName>
        <fullName evidence="5">Porin</fullName>
    </recommendedName>
</protein>
<dbReference type="STRING" id="1229727.Ga0080559_TMP3300"/>
<dbReference type="PROSITE" id="PS51257">
    <property type="entry name" value="PROKAR_LIPOPROTEIN"/>
    <property type="match status" value="1"/>
</dbReference>
<keyword evidence="2" id="KW-0732">Signal</keyword>
<organism evidence="3 4">
    <name type="scientific">Salipiger profundus</name>
    <dbReference type="NCBI Taxonomy" id="1229727"/>
    <lineage>
        <taxon>Bacteria</taxon>
        <taxon>Pseudomonadati</taxon>
        <taxon>Pseudomonadota</taxon>
        <taxon>Alphaproteobacteria</taxon>
        <taxon>Rhodobacterales</taxon>
        <taxon>Roseobacteraceae</taxon>
        <taxon>Salipiger</taxon>
    </lineage>
</organism>
<name>A0A1U7D7P8_9RHOB</name>
<feature type="region of interest" description="Disordered" evidence="1">
    <location>
        <begin position="175"/>
        <end position="223"/>
    </location>
</feature>
<evidence type="ECO:0000313" key="4">
    <source>
        <dbReference type="Proteomes" id="UP000186559"/>
    </source>
</evidence>
<feature type="chain" id="PRO_5010584151" description="Porin" evidence="2">
    <location>
        <begin position="26"/>
        <end position="491"/>
    </location>
</feature>
<dbReference type="EMBL" id="CP014796">
    <property type="protein sequence ID" value="APX24096.1"/>
    <property type="molecule type" value="Genomic_DNA"/>
</dbReference>
<dbReference type="AlphaFoldDB" id="A0A1U7D7P8"/>
<dbReference type="OrthoDB" id="5442820at2"/>
<evidence type="ECO:0008006" key="5">
    <source>
        <dbReference type="Google" id="ProtNLM"/>
    </source>
</evidence>
<evidence type="ECO:0000256" key="1">
    <source>
        <dbReference type="SAM" id="MobiDB-lite"/>
    </source>
</evidence>
<feature type="signal peptide" evidence="2">
    <location>
        <begin position="1"/>
        <end position="25"/>
    </location>
</feature>
<proteinExistence type="predicted"/>
<keyword evidence="4" id="KW-1185">Reference proteome</keyword>
<dbReference type="Proteomes" id="UP000186559">
    <property type="component" value="Chromosome"/>
</dbReference>
<reference evidence="3 4" key="1">
    <citation type="submission" date="2016-03" db="EMBL/GenBank/DDBJ databases">
        <title>Deep-sea bacteria in the southern Pacific.</title>
        <authorList>
            <person name="Tang K."/>
        </authorList>
    </citation>
    <scope>NUCLEOTIDE SEQUENCE [LARGE SCALE GENOMIC DNA]</scope>
    <source>
        <strain evidence="3 4">JLT2016</strain>
    </source>
</reference>
<evidence type="ECO:0000313" key="3">
    <source>
        <dbReference type="EMBL" id="APX24096.1"/>
    </source>
</evidence>